<accession>A0A142K7C0</accession>
<reference evidence="1 2" key="1">
    <citation type="submission" date="2016-03" db="EMBL/GenBank/DDBJ databases">
        <authorList>
            <person name="Larsen T.N."/>
            <person name="Weston K.L."/>
            <person name="Ring S.A."/>
            <person name="Dharia H."/>
            <person name="Karic S."/>
            <person name="Fernandez A.G."/>
            <person name="Yousaf H."/>
            <person name="Dominguez B.M."/>
            <person name="Kawwa M.S."/>
            <person name="Ramirez V.L."/>
            <person name="Srivastav A."/>
            <person name="Kirkpatrick E.L."/>
            <person name="Ivanova K."/>
            <person name="Borgert B.A."/>
            <person name="Ibe C.R."/>
            <person name="Fitzgerald J.D."/>
            <person name="Oliver O."/>
            <person name="Bean L.D."/>
            <person name="Averkiou M.B."/>
            <person name="Sabo J.L."/>
            <person name="Braun E.L."/>
            <person name="Barbazuk W.B."/>
            <person name="Buck G.A."/>
            <person name="Campbell R."/>
            <person name="Carvalho M.R."/>
            <person name="Duckworth R.A."/>
            <person name="Dunn T."/>
            <person name="Halpern C."/>
            <person name="Johnson A."/>
            <person name="Kiflezghi M.G."/>
            <person name="Lee V."/>
            <person name="Loviza R.A."/>
            <person name="Serrano M.G."/>
            <person name="Shah Z.V."/>
            <person name="Sharma K."/>
            <person name="Voegtly L.J."/>
            <person name="Walstead R."/>
            <person name="Wang Y.P."/>
            <person name="Bradley K.W."/>
            <person name="Barker L.P."/>
            <person name="Asai D.J."/>
            <person name="Anders K.R."/>
            <person name="Bowman C.A."/>
            <person name="Russell D.A."/>
            <person name="Pope W.H."/>
            <person name="Jacobs-Sera D."/>
            <person name="Hendrix R.W."/>
            <person name="Hatfull G.F."/>
        </authorList>
    </citation>
    <scope>NUCLEOTIDE SEQUENCE [LARGE SCALE GENOMIC DNA]</scope>
</reference>
<sequence length="186" mass="20660">MTMPSLTTIECSRPGDPYTLFRSGVDLDVHLAGPSATGGTGPILCGFDRFQRDENGRWMVGFSVGGGVTGPGYRHHPCAKCRALIDGRSIGGTHAHLFTTEEADRCRRAPRCCRESRGIMSKLRITGVQRWTIVQADAHGRATVWLKPGWYRRETHGGTYRFTPITGWRYIAHRVLWGFAGLVDAR</sequence>
<dbReference type="EMBL" id="KU935726">
    <property type="protein sequence ID" value="AMS02003.1"/>
    <property type="molecule type" value="Genomic_DNA"/>
</dbReference>
<dbReference type="Proteomes" id="UP000231265">
    <property type="component" value="Segment"/>
</dbReference>
<proteinExistence type="predicted"/>
<name>A0A142K7C0_9CAUD</name>
<evidence type="ECO:0000313" key="1">
    <source>
        <dbReference type="EMBL" id="AMS02003.1"/>
    </source>
</evidence>
<evidence type="ECO:0000313" key="2">
    <source>
        <dbReference type="Proteomes" id="UP000231265"/>
    </source>
</evidence>
<organism evidence="1 2">
    <name type="scientific">Mycobacterium phage Xerxes</name>
    <dbReference type="NCBI Taxonomy" id="1821279"/>
    <lineage>
        <taxon>Viruses</taxon>
        <taxon>Duplodnaviria</taxon>
        <taxon>Heunggongvirae</taxon>
        <taxon>Uroviricota</taxon>
        <taxon>Caudoviricetes</taxon>
        <taxon>Nclasvirinae</taxon>
        <taxon>Charlievirus</taxon>
        <taxon>Charlievirus Pipsqueaks</taxon>
    </lineage>
</organism>
<gene>
    <name evidence="1" type="primary">57</name>
    <name evidence="1" type="ORF">SEA_XERXES_57</name>
</gene>
<protein>
    <submittedName>
        <fullName evidence="1">Uncharacterized protein</fullName>
    </submittedName>
</protein>